<dbReference type="RefSeq" id="WP_160146251.1">
    <property type="nucleotide sequence ID" value="NZ_BIFQ01000002.1"/>
</dbReference>
<dbReference type="CDD" id="cd08414">
    <property type="entry name" value="PBP2_LTTR_aromatics_like"/>
    <property type="match status" value="1"/>
</dbReference>
<organism evidence="7 8">
    <name type="scientific">Dictyobacter aurantiacus</name>
    <dbReference type="NCBI Taxonomy" id="1936993"/>
    <lineage>
        <taxon>Bacteria</taxon>
        <taxon>Bacillati</taxon>
        <taxon>Chloroflexota</taxon>
        <taxon>Ktedonobacteria</taxon>
        <taxon>Ktedonobacterales</taxon>
        <taxon>Dictyobacteraceae</taxon>
        <taxon>Dictyobacter</taxon>
    </lineage>
</organism>
<dbReference type="PANTHER" id="PTHR30346">
    <property type="entry name" value="TRANSCRIPTIONAL DUAL REGULATOR HCAR-RELATED"/>
    <property type="match status" value="1"/>
</dbReference>
<evidence type="ECO:0000313" key="8">
    <source>
        <dbReference type="Proteomes" id="UP000287224"/>
    </source>
</evidence>
<dbReference type="PANTHER" id="PTHR30346:SF0">
    <property type="entry name" value="HCA OPERON TRANSCRIPTIONAL ACTIVATOR HCAR"/>
    <property type="match status" value="1"/>
</dbReference>
<dbReference type="GO" id="GO:0003700">
    <property type="term" value="F:DNA-binding transcription factor activity"/>
    <property type="evidence" value="ECO:0007669"/>
    <property type="project" value="InterPro"/>
</dbReference>
<feature type="region of interest" description="Disordered" evidence="5">
    <location>
        <begin position="305"/>
        <end position="329"/>
    </location>
</feature>
<dbReference type="Pfam" id="PF00126">
    <property type="entry name" value="HTH_1"/>
    <property type="match status" value="1"/>
</dbReference>
<protein>
    <submittedName>
        <fullName evidence="7">Transcriptional regulator</fullName>
    </submittedName>
</protein>
<dbReference type="Proteomes" id="UP000287224">
    <property type="component" value="Unassembled WGS sequence"/>
</dbReference>
<evidence type="ECO:0000259" key="6">
    <source>
        <dbReference type="PROSITE" id="PS50931"/>
    </source>
</evidence>
<dbReference type="Pfam" id="PF03466">
    <property type="entry name" value="LysR_substrate"/>
    <property type="match status" value="1"/>
</dbReference>
<gene>
    <name evidence="7" type="ORF">KDAU_64120</name>
</gene>
<comment type="similarity">
    <text evidence="1">Belongs to the LysR transcriptional regulatory family.</text>
</comment>
<dbReference type="OrthoDB" id="9803735at2"/>
<proteinExistence type="inferred from homology"/>
<evidence type="ECO:0000256" key="5">
    <source>
        <dbReference type="SAM" id="MobiDB-lite"/>
    </source>
</evidence>
<keyword evidence="8" id="KW-1185">Reference proteome</keyword>
<dbReference type="Gene3D" id="1.10.10.10">
    <property type="entry name" value="Winged helix-like DNA-binding domain superfamily/Winged helix DNA-binding domain"/>
    <property type="match status" value="1"/>
</dbReference>
<evidence type="ECO:0000256" key="4">
    <source>
        <dbReference type="ARBA" id="ARBA00023163"/>
    </source>
</evidence>
<dbReference type="Gene3D" id="3.40.190.10">
    <property type="entry name" value="Periplasmic binding protein-like II"/>
    <property type="match status" value="2"/>
</dbReference>
<dbReference type="InterPro" id="IPR036390">
    <property type="entry name" value="WH_DNA-bd_sf"/>
</dbReference>
<comment type="caution">
    <text evidence="7">The sequence shown here is derived from an EMBL/GenBank/DDBJ whole genome shotgun (WGS) entry which is preliminary data.</text>
</comment>
<dbReference type="AlphaFoldDB" id="A0A401ZQC7"/>
<keyword evidence="4" id="KW-0804">Transcription</keyword>
<dbReference type="FunFam" id="1.10.10.10:FF:000001">
    <property type="entry name" value="LysR family transcriptional regulator"/>
    <property type="match status" value="1"/>
</dbReference>
<dbReference type="EMBL" id="BIFQ01000002">
    <property type="protein sequence ID" value="GCE09083.1"/>
    <property type="molecule type" value="Genomic_DNA"/>
</dbReference>
<dbReference type="SUPFAM" id="SSF46785">
    <property type="entry name" value="Winged helix' DNA-binding domain"/>
    <property type="match status" value="1"/>
</dbReference>
<sequence length="329" mass="37146">MYNQHVELRHLRYFVAVAEELHFSRAAKKLHIAQPPLSQQIRQLEQILGVRLFERNHHAVMLTNAGQVFLEEALRILEQMEGVLLRVQKAQQGLVGRLDIGFVNSATATDTIIPDVLGVYHQRFPEVEVRLKEMYLQEQLQALQQQRIQVGFAASIPQDIPTEFDSEVIQRVPFVAVFAQQHRFASQPSVMLHSLANEPFIFCQRKSASDLYDRIIQLCGFSPLIKQEVSDVRMLLGLVAANLGVSLLPASAMTLSTQGVVYRPLADAPVDIAVETIVVWRREGSSPLVQEFLVALQEVLRQQKKTTRGVEERVPPGKGARGESHRHSR</sequence>
<evidence type="ECO:0000256" key="1">
    <source>
        <dbReference type="ARBA" id="ARBA00009437"/>
    </source>
</evidence>
<keyword evidence="3" id="KW-0238">DNA-binding</keyword>
<dbReference type="InterPro" id="IPR005119">
    <property type="entry name" value="LysR_subst-bd"/>
</dbReference>
<dbReference type="PROSITE" id="PS50931">
    <property type="entry name" value="HTH_LYSR"/>
    <property type="match status" value="1"/>
</dbReference>
<dbReference type="InterPro" id="IPR036388">
    <property type="entry name" value="WH-like_DNA-bd_sf"/>
</dbReference>
<evidence type="ECO:0000256" key="2">
    <source>
        <dbReference type="ARBA" id="ARBA00023015"/>
    </source>
</evidence>
<keyword evidence="2" id="KW-0805">Transcription regulation</keyword>
<feature type="compositionally biased region" description="Basic and acidic residues" evidence="5">
    <location>
        <begin position="308"/>
        <end position="329"/>
    </location>
</feature>
<evidence type="ECO:0000256" key="3">
    <source>
        <dbReference type="ARBA" id="ARBA00023125"/>
    </source>
</evidence>
<name>A0A401ZQC7_9CHLR</name>
<dbReference type="GO" id="GO:0032993">
    <property type="term" value="C:protein-DNA complex"/>
    <property type="evidence" value="ECO:0007669"/>
    <property type="project" value="TreeGrafter"/>
</dbReference>
<dbReference type="GO" id="GO:0003677">
    <property type="term" value="F:DNA binding"/>
    <property type="evidence" value="ECO:0007669"/>
    <property type="project" value="UniProtKB-KW"/>
</dbReference>
<reference evidence="8" key="1">
    <citation type="submission" date="2018-12" db="EMBL/GenBank/DDBJ databases">
        <title>Tengunoibacter tsumagoiensis gen. nov., sp. nov., Dictyobacter kobayashii sp. nov., D. alpinus sp. nov., and D. joshuensis sp. nov. and description of Dictyobacteraceae fam. nov. within the order Ktedonobacterales isolated from Tengu-no-mugimeshi.</title>
        <authorList>
            <person name="Wang C.M."/>
            <person name="Zheng Y."/>
            <person name="Sakai Y."/>
            <person name="Toyoda A."/>
            <person name="Minakuchi Y."/>
            <person name="Abe K."/>
            <person name="Yokota A."/>
            <person name="Yabe S."/>
        </authorList>
    </citation>
    <scope>NUCLEOTIDE SEQUENCE [LARGE SCALE GENOMIC DNA]</scope>
    <source>
        <strain evidence="8">S-27</strain>
    </source>
</reference>
<dbReference type="SUPFAM" id="SSF53850">
    <property type="entry name" value="Periplasmic binding protein-like II"/>
    <property type="match status" value="1"/>
</dbReference>
<accession>A0A401ZQC7</accession>
<feature type="domain" description="HTH lysR-type" evidence="6">
    <location>
        <begin position="6"/>
        <end position="63"/>
    </location>
</feature>
<evidence type="ECO:0000313" key="7">
    <source>
        <dbReference type="EMBL" id="GCE09083.1"/>
    </source>
</evidence>
<dbReference type="InterPro" id="IPR000847">
    <property type="entry name" value="LysR_HTH_N"/>
</dbReference>
<dbReference type="PRINTS" id="PR00039">
    <property type="entry name" value="HTHLYSR"/>
</dbReference>